<evidence type="ECO:0000256" key="2">
    <source>
        <dbReference type="ARBA" id="ARBA00009902"/>
    </source>
</evidence>
<dbReference type="Pfam" id="PF08244">
    <property type="entry name" value="Glyco_hydro_32C"/>
    <property type="match status" value="1"/>
</dbReference>
<feature type="domain" description="Glycosyl hydrolase family 32 C-terminal" evidence="11">
    <location>
        <begin position="340"/>
        <end position="486"/>
    </location>
</feature>
<dbReference type="GO" id="GO:0005737">
    <property type="term" value="C:cytoplasm"/>
    <property type="evidence" value="ECO:0007669"/>
    <property type="project" value="UniProtKB-SubCell"/>
</dbReference>
<dbReference type="CDD" id="cd08996">
    <property type="entry name" value="GH32_FFase"/>
    <property type="match status" value="1"/>
</dbReference>
<keyword evidence="5 8" id="KW-0378">Hydrolase</keyword>
<dbReference type="InterPro" id="IPR001362">
    <property type="entry name" value="Glyco_hydro_32"/>
</dbReference>
<dbReference type="AlphaFoldDB" id="A0A7X2V4G3"/>
<keyword evidence="6 8" id="KW-0326">Glycosidase</keyword>
<dbReference type="InterPro" id="IPR013320">
    <property type="entry name" value="ConA-like_dom_sf"/>
</dbReference>
<accession>A0A7X2V4G3</accession>
<comment type="pathway">
    <text evidence="1 9">Glycan biosynthesis; sucrose metabolism.</text>
</comment>
<evidence type="ECO:0000256" key="5">
    <source>
        <dbReference type="ARBA" id="ARBA00022801"/>
    </source>
</evidence>
<evidence type="ECO:0000313" key="13">
    <source>
        <dbReference type="Proteomes" id="UP000434639"/>
    </source>
</evidence>
<dbReference type="Gene3D" id="2.60.120.560">
    <property type="entry name" value="Exo-inulinase, domain 1"/>
    <property type="match status" value="1"/>
</dbReference>
<comment type="catalytic activity">
    <reaction evidence="8">
        <text>Hydrolysis of terminal non-reducing beta-D-fructofuranoside residues in beta-D-fructofuranosides.</text>
        <dbReference type="EC" id="3.2.1.26"/>
    </reaction>
</comment>
<dbReference type="SMART" id="SM00640">
    <property type="entry name" value="Glyco_32"/>
    <property type="match status" value="1"/>
</dbReference>
<keyword evidence="9" id="KW-0963">Cytoplasm</keyword>
<protein>
    <recommendedName>
        <fullName evidence="4 8">Sucrose-6-phosphate hydrolase</fullName>
        <ecNumber evidence="3 8">3.2.1.26</ecNumber>
    </recommendedName>
    <alternativeName>
        <fullName evidence="7 9">Invertase</fullName>
    </alternativeName>
</protein>
<comment type="similarity">
    <text evidence="2 8">Belongs to the glycosyl hydrolase 32 family.</text>
</comment>
<proteinExistence type="inferred from homology"/>
<dbReference type="SUPFAM" id="SSF49899">
    <property type="entry name" value="Concanavalin A-like lectins/glucanases"/>
    <property type="match status" value="1"/>
</dbReference>
<evidence type="ECO:0000256" key="3">
    <source>
        <dbReference type="ARBA" id="ARBA00012758"/>
    </source>
</evidence>
<keyword evidence="13" id="KW-1185">Reference proteome</keyword>
<gene>
    <name evidence="12" type="ORF">GKZ89_06635</name>
</gene>
<reference evidence="12 13" key="1">
    <citation type="journal article" date="2017" name="Int. J. Syst. Evol. Microbiol.">
        <title>Bacillus mangrovi sp. nov., isolated from a sediment sample from a mangrove forest.</title>
        <authorList>
            <person name="Gupta V."/>
            <person name="Singh P.K."/>
            <person name="Korpole S."/>
            <person name="Tanuku N.R.S."/>
            <person name="Pinnaka A.K."/>
        </authorList>
    </citation>
    <scope>NUCLEOTIDE SEQUENCE [LARGE SCALE GENOMIC DNA]</scope>
    <source>
        <strain evidence="12 13">KCTC 33872</strain>
    </source>
</reference>
<dbReference type="GO" id="GO:0005985">
    <property type="term" value="P:sucrose metabolic process"/>
    <property type="evidence" value="ECO:0007669"/>
    <property type="project" value="UniProtKB-UniPathway"/>
</dbReference>
<dbReference type="Gene3D" id="2.115.10.20">
    <property type="entry name" value="Glycosyl hydrolase domain, family 43"/>
    <property type="match status" value="1"/>
</dbReference>
<dbReference type="InterPro" id="IPR013148">
    <property type="entry name" value="Glyco_hydro_32_N"/>
</dbReference>
<dbReference type="SUPFAM" id="SSF75005">
    <property type="entry name" value="Arabinanase/levansucrase/invertase"/>
    <property type="match status" value="1"/>
</dbReference>
<comment type="subcellular location">
    <subcellularLocation>
        <location evidence="9">Cytoplasm</location>
    </subcellularLocation>
</comment>
<keyword evidence="9" id="KW-0119">Carbohydrate metabolism</keyword>
<evidence type="ECO:0000256" key="8">
    <source>
        <dbReference type="RuleBase" id="RU362110"/>
    </source>
</evidence>
<dbReference type="EC" id="3.2.1.26" evidence="3 8"/>
<comment type="caution">
    <text evidence="12">The sequence shown here is derived from an EMBL/GenBank/DDBJ whole genome shotgun (WGS) entry which is preliminary data.</text>
</comment>
<evidence type="ECO:0000256" key="6">
    <source>
        <dbReference type="ARBA" id="ARBA00023295"/>
    </source>
</evidence>
<sequence length="495" mass="56021">METAYERLLLSAQKEASDKGETIKDTPYRLGFHISAPANWINDPNGLIQFKGEYHVFYQFHPFSEKWGPMYWGHVKSKDLVHWEQLPIALAPFEDYDRDGCFSGSAVEHDGKMGLIYTGNVWLDDQQQELKQVQCLAWSTDGVNFTKDCSNPVLSRIPEEGSSHFRDPKVWKHESSWYMVLGTKKNELGKVLLYQSDDLQNWKYEGVLAENKEENLGFMWECPDFFELGGRHVLLISPEGMEQEGTEYVNLKQTGYFTGEFSYETMQYKHGQFFELDKGHDFYAAQTFLDDTGRRILIAWMDMWEQEMPSQEDGWAGALTIPRVLSLDKEGRLLMHPVAELDSLRKEKTVSVKEYAIENELVIGSADMAEIAAEFRVDDPGVRAFGVKVRCGDGEETVLTIVPDECKLVLDRENSGKGPGGGLREAKLSQVKSVSLRIFLDRSSIEVFADGGACVLTSRIFPSSDSLGIKLFAEGGTVNVQSAEVWTLGDAYIKR</sequence>
<evidence type="ECO:0000259" key="10">
    <source>
        <dbReference type="Pfam" id="PF00251"/>
    </source>
</evidence>
<dbReference type="Proteomes" id="UP000434639">
    <property type="component" value="Unassembled WGS sequence"/>
</dbReference>
<dbReference type="PANTHER" id="PTHR43101">
    <property type="entry name" value="BETA-FRUCTOSIDASE"/>
    <property type="match status" value="1"/>
</dbReference>
<dbReference type="InterPro" id="IPR013189">
    <property type="entry name" value="Glyco_hydro_32_C"/>
</dbReference>
<comment type="function">
    <text evidence="9">Enables the bacterium to metabolize sucrose as a sole carbon source.</text>
</comment>
<evidence type="ECO:0000313" key="12">
    <source>
        <dbReference type="EMBL" id="MTH53084.1"/>
    </source>
</evidence>
<dbReference type="EMBL" id="WMIB01000004">
    <property type="protein sequence ID" value="MTH53084.1"/>
    <property type="molecule type" value="Genomic_DNA"/>
</dbReference>
<dbReference type="NCBIfam" id="TIGR01322">
    <property type="entry name" value="scrB_fam"/>
    <property type="match status" value="1"/>
</dbReference>
<dbReference type="PANTHER" id="PTHR43101:SF1">
    <property type="entry name" value="BETA-FRUCTOSIDASE"/>
    <property type="match status" value="1"/>
</dbReference>
<dbReference type="GO" id="GO:0004564">
    <property type="term" value="F:beta-fructofuranosidase activity"/>
    <property type="evidence" value="ECO:0007669"/>
    <property type="project" value="UniProtKB-EC"/>
</dbReference>
<dbReference type="InterPro" id="IPR051214">
    <property type="entry name" value="GH32_Enzymes"/>
</dbReference>
<dbReference type="Pfam" id="PF00251">
    <property type="entry name" value="Glyco_hydro_32N"/>
    <property type="match status" value="1"/>
</dbReference>
<evidence type="ECO:0000259" key="11">
    <source>
        <dbReference type="Pfam" id="PF08244"/>
    </source>
</evidence>
<dbReference type="InterPro" id="IPR006232">
    <property type="entry name" value="Suc6P_hydrolase"/>
</dbReference>
<evidence type="ECO:0000256" key="4">
    <source>
        <dbReference type="ARBA" id="ARBA00019623"/>
    </source>
</evidence>
<name>A0A7X2V4G3_9BACI</name>
<evidence type="ECO:0000256" key="7">
    <source>
        <dbReference type="ARBA" id="ARBA00033367"/>
    </source>
</evidence>
<dbReference type="InterPro" id="IPR023296">
    <property type="entry name" value="Glyco_hydro_beta-prop_sf"/>
</dbReference>
<evidence type="ECO:0000256" key="1">
    <source>
        <dbReference type="ARBA" id="ARBA00004914"/>
    </source>
</evidence>
<evidence type="ECO:0000256" key="9">
    <source>
        <dbReference type="RuleBase" id="RU365015"/>
    </source>
</evidence>
<dbReference type="UniPathway" id="UPA00238"/>
<organism evidence="12 13">
    <name type="scientific">Metabacillus mangrovi</name>
    <dbReference type="NCBI Taxonomy" id="1491830"/>
    <lineage>
        <taxon>Bacteria</taxon>
        <taxon>Bacillati</taxon>
        <taxon>Bacillota</taxon>
        <taxon>Bacilli</taxon>
        <taxon>Bacillales</taxon>
        <taxon>Bacillaceae</taxon>
        <taxon>Metabacillus</taxon>
    </lineage>
</organism>
<dbReference type="OrthoDB" id="9759709at2"/>
<feature type="domain" description="Glycosyl hydrolase family 32 N-terminal" evidence="10">
    <location>
        <begin position="33"/>
        <end position="337"/>
    </location>
</feature>